<evidence type="ECO:0000256" key="9">
    <source>
        <dbReference type="ARBA" id="ARBA00023136"/>
    </source>
</evidence>
<dbReference type="PANTHER" id="PTHR19229:SF36">
    <property type="entry name" value="ATP-BINDING CASSETTE SUB-FAMILY A MEMBER 2"/>
    <property type="match status" value="1"/>
</dbReference>
<feature type="region of interest" description="Disordered" evidence="10">
    <location>
        <begin position="987"/>
        <end position="1017"/>
    </location>
</feature>
<feature type="transmembrane region" description="Helical" evidence="11">
    <location>
        <begin position="1300"/>
        <end position="1320"/>
    </location>
</feature>
<evidence type="ECO:0000256" key="10">
    <source>
        <dbReference type="SAM" id="MobiDB-lite"/>
    </source>
</evidence>
<keyword evidence="9 11" id="KW-0472">Membrane</keyword>
<feature type="compositionally biased region" description="Low complexity" evidence="10">
    <location>
        <begin position="1000"/>
        <end position="1011"/>
    </location>
</feature>
<comment type="subcellular location">
    <subcellularLocation>
        <location evidence="1">Membrane</location>
        <topology evidence="1">Multi-pass membrane protein</topology>
    </subcellularLocation>
</comment>
<evidence type="ECO:0000256" key="3">
    <source>
        <dbReference type="ARBA" id="ARBA00022448"/>
    </source>
</evidence>
<reference evidence="13 14" key="1">
    <citation type="journal article" date="2015" name="Genome Biol. Evol.">
        <title>Comparative Genomics of a Bacterivorous Green Alga Reveals Evolutionary Causalities and Consequences of Phago-Mixotrophic Mode of Nutrition.</title>
        <authorList>
            <person name="Burns J.A."/>
            <person name="Paasch A."/>
            <person name="Narechania A."/>
            <person name="Kim E."/>
        </authorList>
    </citation>
    <scope>NUCLEOTIDE SEQUENCE [LARGE SCALE GENOMIC DNA]</scope>
    <source>
        <strain evidence="13 14">PLY_AMNH</strain>
    </source>
</reference>
<dbReference type="GO" id="GO:0016887">
    <property type="term" value="F:ATP hydrolysis activity"/>
    <property type="evidence" value="ECO:0007669"/>
    <property type="project" value="InterPro"/>
</dbReference>
<feature type="transmembrane region" description="Helical" evidence="11">
    <location>
        <begin position="358"/>
        <end position="380"/>
    </location>
</feature>
<evidence type="ECO:0000256" key="7">
    <source>
        <dbReference type="ARBA" id="ARBA00022840"/>
    </source>
</evidence>
<name>A0AAE0BG29_9CHLO</name>
<feature type="transmembrane region" description="Helical" evidence="11">
    <location>
        <begin position="1500"/>
        <end position="1519"/>
    </location>
</feature>
<dbReference type="Pfam" id="PF00005">
    <property type="entry name" value="ABC_tran"/>
    <property type="match status" value="2"/>
</dbReference>
<evidence type="ECO:0000256" key="2">
    <source>
        <dbReference type="ARBA" id="ARBA00008526"/>
    </source>
</evidence>
<feature type="transmembrane region" description="Helical" evidence="11">
    <location>
        <begin position="463"/>
        <end position="486"/>
    </location>
</feature>
<keyword evidence="8 11" id="KW-1133">Transmembrane helix</keyword>
<comment type="caution">
    <text evidence="13">The sequence shown here is derived from an EMBL/GenBank/DDBJ whole genome shotgun (WGS) entry which is preliminary data.</text>
</comment>
<dbReference type="FunFam" id="3.40.50.300:FF:002470">
    <property type="entry name" value="ABC transporter, putative"/>
    <property type="match status" value="1"/>
</dbReference>
<feature type="transmembrane region" description="Helical" evidence="11">
    <location>
        <begin position="1376"/>
        <end position="1396"/>
    </location>
</feature>
<proteinExistence type="inferred from homology"/>
<dbReference type="InterPro" id="IPR056264">
    <property type="entry name" value="R2_ABCA1-4-like"/>
</dbReference>
<dbReference type="FunFam" id="3.40.50.300:FF:000298">
    <property type="entry name" value="ATP-binding cassette sub-family A member 12"/>
    <property type="match status" value="1"/>
</dbReference>
<dbReference type="GO" id="GO:0005319">
    <property type="term" value="F:lipid transporter activity"/>
    <property type="evidence" value="ECO:0007669"/>
    <property type="project" value="TreeGrafter"/>
</dbReference>
<feature type="transmembrane region" description="Helical" evidence="11">
    <location>
        <begin position="401"/>
        <end position="428"/>
    </location>
</feature>
<accession>A0AAE0BG29</accession>
<dbReference type="CDD" id="cd03263">
    <property type="entry name" value="ABC_subfamily_A"/>
    <property type="match status" value="2"/>
</dbReference>
<dbReference type="InterPro" id="IPR027417">
    <property type="entry name" value="P-loop_NTPase"/>
</dbReference>
<dbReference type="InterPro" id="IPR017871">
    <property type="entry name" value="ABC_transporter-like_CS"/>
</dbReference>
<dbReference type="GO" id="GO:0016020">
    <property type="term" value="C:membrane"/>
    <property type="evidence" value="ECO:0007669"/>
    <property type="project" value="UniProtKB-SubCell"/>
</dbReference>
<dbReference type="GO" id="GO:0140359">
    <property type="term" value="F:ABC-type transporter activity"/>
    <property type="evidence" value="ECO:0007669"/>
    <property type="project" value="InterPro"/>
</dbReference>
<feature type="transmembrane region" description="Helical" evidence="11">
    <location>
        <begin position="59"/>
        <end position="79"/>
    </location>
</feature>
<dbReference type="PROSITE" id="PS00211">
    <property type="entry name" value="ABC_TRANSPORTER_1"/>
    <property type="match status" value="2"/>
</dbReference>
<dbReference type="GO" id="GO:0005524">
    <property type="term" value="F:ATP binding"/>
    <property type="evidence" value="ECO:0007669"/>
    <property type="project" value="UniProtKB-KW"/>
</dbReference>
<dbReference type="InterPro" id="IPR013525">
    <property type="entry name" value="ABC2_TM"/>
</dbReference>
<evidence type="ECO:0000256" key="6">
    <source>
        <dbReference type="ARBA" id="ARBA00022741"/>
    </source>
</evidence>
<dbReference type="Pfam" id="PF23321">
    <property type="entry name" value="R1_ABCA1"/>
    <property type="match status" value="1"/>
</dbReference>
<feature type="region of interest" description="Disordered" evidence="10">
    <location>
        <begin position="941"/>
        <end position="972"/>
    </location>
</feature>
<keyword evidence="14" id="KW-1185">Reference proteome</keyword>
<keyword evidence="3" id="KW-0813">Transport</keyword>
<dbReference type="Proteomes" id="UP001190700">
    <property type="component" value="Unassembled WGS sequence"/>
</dbReference>
<keyword evidence="7" id="KW-0067">ATP-binding</keyword>
<dbReference type="PROSITE" id="PS50893">
    <property type="entry name" value="ABC_TRANSPORTER_2"/>
    <property type="match status" value="2"/>
</dbReference>
<evidence type="ECO:0000313" key="14">
    <source>
        <dbReference type="Proteomes" id="UP001190700"/>
    </source>
</evidence>
<gene>
    <name evidence="13" type="ORF">CYMTET_53866</name>
</gene>
<feature type="transmembrane region" description="Helical" evidence="11">
    <location>
        <begin position="492"/>
        <end position="514"/>
    </location>
</feature>
<dbReference type="Pfam" id="PF12698">
    <property type="entry name" value="ABC2_membrane_3"/>
    <property type="match status" value="2"/>
</dbReference>
<comment type="similarity">
    <text evidence="2">Belongs to the ABC transporter superfamily. ABCA family. CPR flippase (TC 3.A.1.211) subfamily.</text>
</comment>
<keyword evidence="6" id="KW-0547">Nucleotide-binding</keyword>
<sequence>MPAVGTADPASDSGALELSDATDSEAVEHPPSFSYAPAKSSRSQFKAMMRKNFTLKTRGILCCCTGVEIVLPCLFFLIMCLPKALVDEKSFNDEFYSTFAISDAYSWAITYPAGYRIFYAPDTSDAQRVTSVAVRHLLCDGIGTSGGSYQVNAMYAQVMMRGTNDIFPPSMLAALELLAPEQPEGSAMGTNETSGIDDIEFQKAAIQEVCRLLDNNAQLDSFLTNFLSQGFSTEEDAVEAASSPEHQGTVASVVHLEDLSSKDARYTIRCNGSEMMDKNELDSLREKFTSRWRSVDPDEQWRRYYTFSNVQNAFDQAIIDHKLQEKQPDTRGVQFATFVKQFPWVHYKLNLGGTIASIFFGVVFTFAFISSTVLIMKSVVMEKELRLREGMQMMGLSDRMYWGAWFLTHWSNFMLVAFLVACIGTFPFEYTDPFILFLFMVSWGASLVTFCYFLSCFFNRSRIAAIVSSIIYISGMAPAIAMRITYRNGHPAWTLVCLLPAGAINMWGWVMAVLENGQRGITFRTMHDNLNSDGHFSAGVVFGMVWFDIFFYALLAWYFDKVLPRQWGTRLSPFFPFQRRYWESIGLLRPRRLPAASDLTTGAKPGDEHSSVIETLPDKLKMKPAVHVHNLCKQFGNVSAVEGLSLSFAEGHVSALLGHNGAGKTTTINILTGMLEATSGLASIGGLDVFTHMDEIRCRLGVCPQFDILWPQLTVLEHLRLYANFQGVPEEYLEAEVMGKVEEVGLMEKVEAPVSALSGGQKRKLSLAISFLGNPSCVFLDEPTSGMDPFSRRKSWAVIRNNRKGRAIILTTHFMDEADILCDRIAIMTSGKLACLGSSVFLKNRFGLGYHLNIEKASEGVPAEPVRDVLEEHVSGVVQASNVGTELSYKLPNAESAGFAAMLETLERDKHRLGLLSYGISCTTLEEVFLSIAEGRAAAAPLSGPSPCSVPDPDPDADRVAGPEGEKGACSGHSVVQMVDQTVLEGGSQTYGATDDSKRSPSTSSSTSRISEPAAEVEDLPKPLMDSLLDSEPVPWFVTGSELMWQQFRALMMKRRLNLMRDKLSICTQLLVPVLFQVMALALAQISVMSDGEYASVTIDRSLVAGKEPIAGYSHLDAGTEAVLAAYPKDAVRDSERGLLAPRSLCFCPTKDQDIDDERGFYRYIDAESPGGGNCKEVPVNGITKMDVITTDECEGQMAATVDGFLLTGMEGLTPCSEELGSCDAFVIQSADLVNRTFAHVVLANPTSYHAVAVAVAGVDNAILRALLGEGYSISVTNHPLPDPPSDETEESTSLNITSALFIVIGLSCLSASFSVFLVWEKSNNSKHLQVVSGADKLLFWITAYLSDIINYIVPALLMILTFVLFDVKEFRGEALAALAAMLALFGLAAIPLAYILHFPFQSEMNCLATQMGGFIFLGIATLMASVVTELLEEDADEYYNVFKWAFRLIPHYCVGRAVYDITVLDQGGNGGVLDEDDYDTDTGEDSRTRSVWDWEVCGYHFMFMAVEAVVFFAVVLAIEFSEGWASSQLGKLPAPPPEDEDEDVVAERARVRDNKATDDVLVVDGLAKTYMNGHVAVHPLSFGIARGECFGLLGINGAGKTTTFKMLTGEFPPSGGDATVMPPPRGLGGHGFTAGHRASISKDLNLARQVMGYCPQFDGIQPNMTAREHLYFYALLRGVPPDRINDEVQQLLARMDLLEYADRQAGGYSGGNKRKLSVAIALVGDPPIVLLDEPSTGMDPEARRFMWDVISTTMRNRCVVLTSHSMEECEALCNRVGILVAGQFRCLGSIQHLKHRFNEGYLVDFRFAPHQAGKVHDFVSAHITGAQLAERHETQLKYRTTAAVHLSKLFSVIERAREENLFEDYSVSQTTLEQVFVRFANQTSQADITDDEHYQPSEALASDSTIVSVLDDQVQGRTY</sequence>
<dbReference type="Gene3D" id="3.40.50.300">
    <property type="entry name" value="P-loop containing nucleotide triphosphate hydrolases"/>
    <property type="match status" value="2"/>
</dbReference>
<feature type="domain" description="ABC transporter" evidence="12">
    <location>
        <begin position="626"/>
        <end position="855"/>
    </location>
</feature>
<evidence type="ECO:0000256" key="5">
    <source>
        <dbReference type="ARBA" id="ARBA00022737"/>
    </source>
</evidence>
<evidence type="ECO:0000313" key="13">
    <source>
        <dbReference type="EMBL" id="KAK3235978.1"/>
    </source>
</evidence>
<evidence type="ECO:0000256" key="11">
    <source>
        <dbReference type="SAM" id="Phobius"/>
    </source>
</evidence>
<feature type="transmembrane region" description="Helical" evidence="11">
    <location>
        <begin position="535"/>
        <end position="559"/>
    </location>
</feature>
<keyword evidence="4 11" id="KW-0812">Transmembrane</keyword>
<dbReference type="InterPro" id="IPR003593">
    <property type="entry name" value="AAA+_ATPase"/>
</dbReference>
<evidence type="ECO:0000256" key="8">
    <source>
        <dbReference type="ARBA" id="ARBA00022989"/>
    </source>
</evidence>
<evidence type="ECO:0000256" key="1">
    <source>
        <dbReference type="ARBA" id="ARBA00004141"/>
    </source>
</evidence>
<feature type="compositionally biased region" description="Basic and acidic residues" evidence="10">
    <location>
        <begin position="956"/>
        <end position="967"/>
    </location>
</feature>
<dbReference type="SMART" id="SM00382">
    <property type="entry name" value="AAA"/>
    <property type="match status" value="2"/>
</dbReference>
<evidence type="ECO:0000259" key="12">
    <source>
        <dbReference type="PROSITE" id="PS50893"/>
    </source>
</evidence>
<dbReference type="EMBL" id="LGRX02035185">
    <property type="protein sequence ID" value="KAK3235978.1"/>
    <property type="molecule type" value="Genomic_DNA"/>
</dbReference>
<dbReference type="InterPro" id="IPR026082">
    <property type="entry name" value="ABCA"/>
</dbReference>
<dbReference type="PANTHER" id="PTHR19229">
    <property type="entry name" value="ATP-BINDING CASSETTE TRANSPORTER SUBFAMILY A ABCA"/>
    <property type="match status" value="1"/>
</dbReference>
<protein>
    <recommendedName>
        <fullName evidence="12">ABC transporter domain-containing protein</fullName>
    </recommendedName>
</protein>
<feature type="transmembrane region" description="Helical" evidence="11">
    <location>
        <begin position="1340"/>
        <end position="1364"/>
    </location>
</feature>
<dbReference type="SUPFAM" id="SSF52540">
    <property type="entry name" value="P-loop containing nucleoside triphosphate hydrolases"/>
    <property type="match status" value="2"/>
</dbReference>
<keyword evidence="5" id="KW-0677">Repeat</keyword>
<feature type="transmembrane region" description="Helical" evidence="11">
    <location>
        <begin position="434"/>
        <end position="454"/>
    </location>
</feature>
<feature type="domain" description="ABC transporter" evidence="12">
    <location>
        <begin position="1562"/>
        <end position="1807"/>
    </location>
</feature>
<organism evidence="13 14">
    <name type="scientific">Cymbomonas tetramitiformis</name>
    <dbReference type="NCBI Taxonomy" id="36881"/>
    <lineage>
        <taxon>Eukaryota</taxon>
        <taxon>Viridiplantae</taxon>
        <taxon>Chlorophyta</taxon>
        <taxon>Pyramimonadophyceae</taxon>
        <taxon>Pyramimonadales</taxon>
        <taxon>Pyramimonadaceae</taxon>
        <taxon>Cymbomonas</taxon>
    </lineage>
</organism>
<evidence type="ECO:0000256" key="4">
    <source>
        <dbReference type="ARBA" id="ARBA00022692"/>
    </source>
</evidence>
<dbReference type="InterPro" id="IPR003439">
    <property type="entry name" value="ABC_transporter-like_ATP-bd"/>
</dbReference>